<dbReference type="GO" id="GO:0051087">
    <property type="term" value="F:protein-folding chaperone binding"/>
    <property type="evidence" value="ECO:0007669"/>
    <property type="project" value="InterPro"/>
</dbReference>
<dbReference type="Pfam" id="PF01025">
    <property type="entry name" value="GrpE"/>
    <property type="match status" value="1"/>
</dbReference>
<dbReference type="GO" id="GO:0000774">
    <property type="term" value="F:adenyl-nucleotide exchange factor activity"/>
    <property type="evidence" value="ECO:0007669"/>
    <property type="project" value="InterPro"/>
</dbReference>
<evidence type="ECO:0000313" key="7">
    <source>
        <dbReference type="EMBL" id="PIV11155.1"/>
    </source>
</evidence>
<dbReference type="InterPro" id="IPR009012">
    <property type="entry name" value="GrpE_head"/>
</dbReference>
<keyword evidence="3" id="KW-0963">Cytoplasm</keyword>
<dbReference type="InterPro" id="IPR000740">
    <property type="entry name" value="GrpE"/>
</dbReference>
<reference evidence="8" key="1">
    <citation type="submission" date="2017-09" db="EMBL/GenBank/DDBJ databases">
        <title>Depth-based differentiation of microbial function through sediment-hosted aquifers and enrichment of novel symbionts in the deep terrestrial subsurface.</title>
        <authorList>
            <person name="Probst A.J."/>
            <person name="Ladd B."/>
            <person name="Jarett J.K."/>
            <person name="Geller-Mcgrath D.E."/>
            <person name="Sieber C.M.K."/>
            <person name="Emerson J.B."/>
            <person name="Anantharaman K."/>
            <person name="Thomas B.C."/>
            <person name="Malmstrom R."/>
            <person name="Stieglmeier M."/>
            <person name="Klingl A."/>
            <person name="Woyke T."/>
            <person name="Ryan C.M."/>
            <person name="Banfield J.F."/>
        </authorList>
    </citation>
    <scope>NUCLEOTIDE SEQUENCE [LARGE SCALE GENOMIC DNA]</scope>
</reference>
<dbReference type="HAMAP" id="MF_01151">
    <property type="entry name" value="GrpE"/>
    <property type="match status" value="1"/>
</dbReference>
<comment type="similarity">
    <text evidence="1 3 5">Belongs to the GrpE family.</text>
</comment>
<comment type="subunit">
    <text evidence="3">Homodimer.</text>
</comment>
<evidence type="ECO:0000256" key="3">
    <source>
        <dbReference type="HAMAP-Rule" id="MF_01151"/>
    </source>
</evidence>
<dbReference type="Gene3D" id="3.90.20.20">
    <property type="match status" value="1"/>
</dbReference>
<dbReference type="SUPFAM" id="SSF58014">
    <property type="entry name" value="Coiled-coil domain of nucleotide exchange factor GrpE"/>
    <property type="match status" value="1"/>
</dbReference>
<dbReference type="CDD" id="cd00446">
    <property type="entry name" value="GrpE"/>
    <property type="match status" value="1"/>
</dbReference>
<evidence type="ECO:0000313" key="8">
    <source>
        <dbReference type="Proteomes" id="UP000230673"/>
    </source>
</evidence>
<dbReference type="SUPFAM" id="SSF51064">
    <property type="entry name" value="Head domain of nucleotide exchange factor GrpE"/>
    <property type="match status" value="1"/>
</dbReference>
<evidence type="ECO:0000256" key="1">
    <source>
        <dbReference type="ARBA" id="ARBA00009054"/>
    </source>
</evidence>
<evidence type="ECO:0000256" key="6">
    <source>
        <dbReference type="SAM" id="Coils"/>
    </source>
</evidence>
<dbReference type="GO" id="GO:0042803">
    <property type="term" value="F:protein homodimerization activity"/>
    <property type="evidence" value="ECO:0007669"/>
    <property type="project" value="InterPro"/>
</dbReference>
<sequence length="149" mass="17354">MKKVTKNLEIEKLKKEVEEYKNKYLRALADYQNFEKRVKEERNQLVRTANLNLIMKLLPFLDSLEKAEVFIKDQGLKIAKDHLFQSLKEIGIEEIDVVNKPFNPKVAEAIDIVQGDKDDVVVEVLRKGYRIEDKILRVAQVKVSKKVTS</sequence>
<dbReference type="GO" id="GO:0006457">
    <property type="term" value="P:protein folding"/>
    <property type="evidence" value="ECO:0007669"/>
    <property type="project" value="InterPro"/>
</dbReference>
<dbReference type="InterPro" id="IPR013805">
    <property type="entry name" value="GrpE_CC"/>
</dbReference>
<protein>
    <recommendedName>
        <fullName evidence="3 4">Protein GrpE</fullName>
    </recommendedName>
    <alternativeName>
        <fullName evidence="3">HSP-70 cofactor</fullName>
    </alternativeName>
</protein>
<dbReference type="PANTHER" id="PTHR21237">
    <property type="entry name" value="GRPE PROTEIN"/>
    <property type="match status" value="1"/>
</dbReference>
<feature type="coiled-coil region" evidence="6">
    <location>
        <begin position="3"/>
        <end position="51"/>
    </location>
</feature>
<comment type="function">
    <text evidence="3 4">Participates actively in the response to hyperosmotic and heat shock by preventing the aggregation of stress-denatured proteins, in association with DnaK and GrpE. It is the nucleotide exchange factor for DnaK and may function as a thermosensor. Unfolded proteins bind initially to DnaJ; upon interaction with the DnaJ-bound protein, DnaK hydrolyzes its bound ATP, resulting in the formation of a stable complex. GrpE releases ADP from DnaK; ATP binding to DnaK triggers the release of the substrate protein, thus completing the reaction cycle. Several rounds of ATP-dependent interactions between DnaJ, DnaK and GrpE are required for fully efficient folding.</text>
</comment>
<dbReference type="EMBL" id="PEUY01000025">
    <property type="protein sequence ID" value="PIV11155.1"/>
    <property type="molecule type" value="Genomic_DNA"/>
</dbReference>
<keyword evidence="2 3" id="KW-0143">Chaperone</keyword>
<dbReference type="Gene3D" id="2.30.22.10">
    <property type="entry name" value="Head domain of nucleotide exchange factor GrpE"/>
    <property type="match status" value="1"/>
</dbReference>
<dbReference type="GO" id="GO:0051082">
    <property type="term" value="F:unfolded protein binding"/>
    <property type="evidence" value="ECO:0007669"/>
    <property type="project" value="TreeGrafter"/>
</dbReference>
<dbReference type="PROSITE" id="PS01071">
    <property type="entry name" value="GRPE"/>
    <property type="match status" value="1"/>
</dbReference>
<dbReference type="Proteomes" id="UP000230673">
    <property type="component" value="Unassembled WGS sequence"/>
</dbReference>
<proteinExistence type="inferred from homology"/>
<organism evidence="7 8">
    <name type="scientific">Candidatus Roizmanbacteria bacterium CG03_land_8_20_14_0_80_35_26</name>
    <dbReference type="NCBI Taxonomy" id="1974845"/>
    <lineage>
        <taxon>Bacteria</taxon>
        <taxon>Candidatus Roizmaniibacteriota</taxon>
    </lineage>
</organism>
<dbReference type="AlphaFoldDB" id="A0A2M7BX77"/>
<evidence type="ECO:0000256" key="5">
    <source>
        <dbReference type="RuleBase" id="RU004478"/>
    </source>
</evidence>
<evidence type="ECO:0000256" key="4">
    <source>
        <dbReference type="RuleBase" id="RU000639"/>
    </source>
</evidence>
<name>A0A2M7BX77_9BACT</name>
<comment type="caution">
    <text evidence="7">The sequence shown here is derived from an EMBL/GenBank/DDBJ whole genome shotgun (WGS) entry which is preliminary data.</text>
</comment>
<keyword evidence="6" id="KW-0175">Coiled coil</keyword>
<dbReference type="GO" id="GO:0005737">
    <property type="term" value="C:cytoplasm"/>
    <property type="evidence" value="ECO:0007669"/>
    <property type="project" value="UniProtKB-SubCell"/>
</dbReference>
<comment type="subcellular location">
    <subcellularLocation>
        <location evidence="3">Cytoplasm</location>
    </subcellularLocation>
</comment>
<accession>A0A2M7BX77</accession>
<keyword evidence="3 4" id="KW-0346">Stress response</keyword>
<dbReference type="PRINTS" id="PR00773">
    <property type="entry name" value="GRPEPROTEIN"/>
</dbReference>
<dbReference type="PANTHER" id="PTHR21237:SF23">
    <property type="entry name" value="GRPE PROTEIN HOMOLOG, MITOCHONDRIAL"/>
    <property type="match status" value="1"/>
</dbReference>
<gene>
    <name evidence="3 7" type="primary">grpE</name>
    <name evidence="7" type="ORF">COS50_01595</name>
</gene>
<evidence type="ECO:0000256" key="2">
    <source>
        <dbReference type="ARBA" id="ARBA00023186"/>
    </source>
</evidence>